<feature type="compositionally biased region" description="Acidic residues" evidence="8">
    <location>
        <begin position="325"/>
        <end position="338"/>
    </location>
</feature>
<dbReference type="InterPro" id="IPR025661">
    <property type="entry name" value="Pept_asp_AS"/>
</dbReference>
<dbReference type="CDD" id="cd02620">
    <property type="entry name" value="Peptidase_C1A_CathepsinB"/>
    <property type="match status" value="1"/>
</dbReference>
<accession>A8XTT8</accession>
<evidence type="ECO:0000313" key="12">
    <source>
        <dbReference type="Proteomes" id="UP000008549"/>
    </source>
</evidence>
<keyword evidence="4" id="KW-0378">Hydrolase</keyword>
<dbReference type="KEGG" id="cbr:CBG_18654"/>
<evidence type="ECO:0000313" key="11">
    <source>
        <dbReference type="EMBL" id="CAP36064.2"/>
    </source>
</evidence>
<evidence type="ECO:0000256" key="5">
    <source>
        <dbReference type="ARBA" id="ARBA00022807"/>
    </source>
</evidence>
<dbReference type="GO" id="GO:0005615">
    <property type="term" value="C:extracellular space"/>
    <property type="evidence" value="ECO:0000318"/>
    <property type="project" value="GO_Central"/>
</dbReference>
<dbReference type="Gene3D" id="3.90.70.10">
    <property type="entry name" value="Cysteine proteinases"/>
    <property type="match status" value="1"/>
</dbReference>
<feature type="signal peptide" evidence="9">
    <location>
        <begin position="1"/>
        <end position="16"/>
    </location>
</feature>
<dbReference type="GeneID" id="8580435"/>
<dbReference type="WormBase" id="CBG18654">
    <property type="protein sequence ID" value="CBP40975"/>
    <property type="gene ID" value="WBGene00038034"/>
</dbReference>
<protein>
    <submittedName>
        <fullName evidence="11">Protein CBG18654</fullName>
    </submittedName>
</protein>
<evidence type="ECO:0000256" key="1">
    <source>
        <dbReference type="ARBA" id="ARBA00008455"/>
    </source>
</evidence>
<dbReference type="InterPro" id="IPR000169">
    <property type="entry name" value="Pept_cys_AS"/>
</dbReference>
<dbReference type="InterPro" id="IPR038765">
    <property type="entry name" value="Papain-like_cys_pep_sf"/>
</dbReference>
<dbReference type="PROSITE" id="PS00139">
    <property type="entry name" value="THIOL_PROTEASE_CYS"/>
    <property type="match status" value="1"/>
</dbReference>
<feature type="chain" id="PRO_5018762870" evidence="9">
    <location>
        <begin position="17"/>
        <end position="415"/>
    </location>
</feature>
<dbReference type="MEROPS" id="C01.A33"/>
<dbReference type="GO" id="GO:0051603">
    <property type="term" value="P:proteolysis involved in protein catabolic process"/>
    <property type="evidence" value="ECO:0000318"/>
    <property type="project" value="GO_Central"/>
</dbReference>
<feature type="compositionally biased region" description="Acidic residues" evidence="8">
    <location>
        <begin position="392"/>
        <end position="406"/>
    </location>
</feature>
<evidence type="ECO:0000259" key="10">
    <source>
        <dbReference type="SMART" id="SM00645"/>
    </source>
</evidence>
<dbReference type="HOGENOM" id="CLU_012184_3_3_1"/>
<feature type="domain" description="Peptidase C1A papain C-terminal" evidence="10">
    <location>
        <begin position="85"/>
        <end position="316"/>
    </location>
</feature>
<evidence type="ECO:0000256" key="4">
    <source>
        <dbReference type="ARBA" id="ARBA00022801"/>
    </source>
</evidence>
<comment type="similarity">
    <text evidence="1">Belongs to the peptidase C1 family.</text>
</comment>
<organism evidence="11 12">
    <name type="scientific">Caenorhabditis briggsae</name>
    <dbReference type="NCBI Taxonomy" id="6238"/>
    <lineage>
        <taxon>Eukaryota</taxon>
        <taxon>Metazoa</taxon>
        <taxon>Ecdysozoa</taxon>
        <taxon>Nematoda</taxon>
        <taxon>Chromadorea</taxon>
        <taxon>Rhabditida</taxon>
        <taxon>Rhabditina</taxon>
        <taxon>Rhabditomorpha</taxon>
        <taxon>Rhabditoidea</taxon>
        <taxon>Rhabditidae</taxon>
        <taxon>Peloderinae</taxon>
        <taxon>Caenorhabditis</taxon>
    </lineage>
</organism>
<dbReference type="Pfam" id="PF00112">
    <property type="entry name" value="Peptidase_C1"/>
    <property type="match status" value="1"/>
</dbReference>
<dbReference type="InParanoid" id="A8XTT8"/>
<evidence type="ECO:0000256" key="2">
    <source>
        <dbReference type="ARBA" id="ARBA00022670"/>
    </source>
</evidence>
<keyword evidence="6" id="KW-0865">Zymogen</keyword>
<dbReference type="CTD" id="8580435"/>
<evidence type="ECO:0000256" key="8">
    <source>
        <dbReference type="SAM" id="MobiDB-lite"/>
    </source>
</evidence>
<gene>
    <name evidence="11 13" type="ORF">CBG18654</name>
    <name evidence="11" type="ORF">CBG_18654</name>
</gene>
<reference evidence="11 12" key="2">
    <citation type="journal article" date="2011" name="PLoS Genet.">
        <title>Caenorhabditis briggsae recombinant inbred line genotypes reveal inter-strain incompatibility and the evolution of recombination.</title>
        <authorList>
            <person name="Ross J.A."/>
            <person name="Koboldt D.C."/>
            <person name="Staisch J.E."/>
            <person name="Chamberlin H.M."/>
            <person name="Gupta B.P."/>
            <person name="Miller R.D."/>
            <person name="Baird S.E."/>
            <person name="Haag E.S."/>
        </authorList>
    </citation>
    <scope>NUCLEOTIDE SEQUENCE [LARGE SCALE GENOMIC DNA]</scope>
    <source>
        <strain evidence="11 12">AF16</strain>
    </source>
</reference>
<keyword evidence="5" id="KW-0788">Thiol protease</keyword>
<dbReference type="Proteomes" id="UP000008549">
    <property type="component" value="Unassembled WGS sequence"/>
</dbReference>
<evidence type="ECO:0000256" key="6">
    <source>
        <dbReference type="ARBA" id="ARBA00023145"/>
    </source>
</evidence>
<dbReference type="SMART" id="SM00645">
    <property type="entry name" value="Pept_C1"/>
    <property type="match status" value="1"/>
</dbReference>
<dbReference type="AlphaFoldDB" id="A8XTT8"/>
<feature type="region of interest" description="Disordered" evidence="8">
    <location>
        <begin position="319"/>
        <end position="341"/>
    </location>
</feature>
<keyword evidence="2" id="KW-0645">Protease</keyword>
<dbReference type="PANTHER" id="PTHR12411">
    <property type="entry name" value="CYSTEINE PROTEASE FAMILY C1-RELATED"/>
    <property type="match status" value="1"/>
</dbReference>
<reference evidence="11 12" key="1">
    <citation type="journal article" date="2003" name="PLoS Biol.">
        <title>The genome sequence of Caenorhabditis briggsae: a platform for comparative genomics.</title>
        <authorList>
            <person name="Stein L.D."/>
            <person name="Bao Z."/>
            <person name="Blasiar D."/>
            <person name="Blumenthal T."/>
            <person name="Brent M.R."/>
            <person name="Chen N."/>
            <person name="Chinwalla A."/>
            <person name="Clarke L."/>
            <person name="Clee C."/>
            <person name="Coghlan A."/>
            <person name="Coulson A."/>
            <person name="D'Eustachio P."/>
            <person name="Fitch D.H."/>
            <person name="Fulton L.A."/>
            <person name="Fulton R.E."/>
            <person name="Griffiths-Jones S."/>
            <person name="Harris T.W."/>
            <person name="Hillier L.W."/>
            <person name="Kamath R."/>
            <person name="Kuwabara P.E."/>
            <person name="Mardis E.R."/>
            <person name="Marra M.A."/>
            <person name="Miner T.L."/>
            <person name="Minx P."/>
            <person name="Mullikin J.C."/>
            <person name="Plumb R.W."/>
            <person name="Rogers J."/>
            <person name="Schein J.E."/>
            <person name="Sohrmann M."/>
            <person name="Spieth J."/>
            <person name="Stajich J.E."/>
            <person name="Wei C."/>
            <person name="Willey D."/>
            <person name="Wilson R.K."/>
            <person name="Durbin R."/>
            <person name="Waterston R.H."/>
        </authorList>
    </citation>
    <scope>NUCLEOTIDE SEQUENCE [LARGE SCALE GENOMIC DNA]</scope>
    <source>
        <strain evidence="11 12">AF16</strain>
    </source>
</reference>
<keyword evidence="12" id="KW-1185">Reference proteome</keyword>
<keyword evidence="3 9" id="KW-0732">Signal</keyword>
<dbReference type="PROSITE" id="PS00640">
    <property type="entry name" value="THIOL_PROTEASE_ASN"/>
    <property type="match status" value="1"/>
</dbReference>
<dbReference type="EMBL" id="HE601466">
    <property type="protein sequence ID" value="CAP36064.2"/>
    <property type="molecule type" value="Genomic_DNA"/>
</dbReference>
<dbReference type="InterPro" id="IPR000668">
    <property type="entry name" value="Peptidase_C1A_C"/>
</dbReference>
<dbReference type="GO" id="GO:0004197">
    <property type="term" value="F:cysteine-type endopeptidase activity"/>
    <property type="evidence" value="ECO:0000318"/>
    <property type="project" value="GO_Central"/>
</dbReference>
<evidence type="ECO:0000256" key="9">
    <source>
        <dbReference type="SAM" id="SignalP"/>
    </source>
</evidence>
<sequence length="415" mass="46548">MIRILNFVALASLSYGFVVQEVPKRSVLSGQALVDHVNAVQDSWKAEYSSISMKAKTMDVRFAEVPESEKSEKSDDLEFETLIQLPTAFDSRVQWPNCNSIKLIRDQTYCGSCWAFAAAEIISDRICIQSNGTQQPIISPEDILSCCGSSCNNGCQGGYTIEAMKYWMNSGVVTGGDYQGAGCIPYSFRPCSTCKEPKDAPSSKSAYRLPTTTSSNAIVANAVQMIQTEIYNNGPVEVAYQVYDDFYHYKSGVYYHVYGDKPSGHAVKIIGWGTEKKVDYWLVANSWSTTFGENGFFKIRRGTNECGIEENVVAERNARLRRDDSDSDQSDSESDVEDFTSHTADSVWDQLIPVTDDDKMSDSSYEYESDLDTRASDIDSVWDHLVLMDDEGENLDDLEESEDDESYELRRDLRQ</sequence>
<keyword evidence="7" id="KW-1015">Disulfide bond</keyword>
<dbReference type="PRINTS" id="PR00705">
    <property type="entry name" value="PAPAIN"/>
</dbReference>
<name>A8XTT8_CAEBR</name>
<dbReference type="OMA" id="NASGHEA"/>
<dbReference type="InterPro" id="IPR013128">
    <property type="entry name" value="Peptidase_C1A"/>
</dbReference>
<dbReference type="InterPro" id="IPR025660">
    <property type="entry name" value="Pept_his_AS"/>
</dbReference>
<dbReference type="SUPFAM" id="SSF54001">
    <property type="entry name" value="Cysteine proteinases"/>
    <property type="match status" value="1"/>
</dbReference>
<dbReference type="GO" id="GO:0005764">
    <property type="term" value="C:lysosome"/>
    <property type="evidence" value="ECO:0000318"/>
    <property type="project" value="GO_Central"/>
</dbReference>
<dbReference type="FunFam" id="3.90.70.10:FF:000031">
    <property type="entry name" value="Cathepsin B"/>
    <property type="match status" value="1"/>
</dbReference>
<dbReference type="PROSITE" id="PS00639">
    <property type="entry name" value="THIOL_PROTEASE_HIS"/>
    <property type="match status" value="1"/>
</dbReference>
<evidence type="ECO:0000256" key="3">
    <source>
        <dbReference type="ARBA" id="ARBA00022729"/>
    </source>
</evidence>
<evidence type="ECO:0000313" key="13">
    <source>
        <dbReference type="WormBase" id="CBG18654"/>
    </source>
</evidence>
<evidence type="ECO:0000256" key="7">
    <source>
        <dbReference type="ARBA" id="ARBA00023157"/>
    </source>
</evidence>
<proteinExistence type="inferred from homology"/>
<dbReference type="RefSeq" id="XP_045096544.1">
    <property type="nucleotide sequence ID" value="XM_045238438.1"/>
</dbReference>
<feature type="region of interest" description="Disordered" evidence="8">
    <location>
        <begin position="392"/>
        <end position="415"/>
    </location>
</feature>
<dbReference type="eggNOG" id="KOG1543">
    <property type="taxonomic scope" value="Eukaryota"/>
</dbReference>